<accession>A0A934VXS9</accession>
<dbReference type="CDD" id="cd06262">
    <property type="entry name" value="metallo-hydrolase-like_MBL-fold"/>
    <property type="match status" value="1"/>
</dbReference>
<gene>
    <name evidence="6" type="ORF">JIN85_15410</name>
</gene>
<evidence type="ECO:0000256" key="4">
    <source>
        <dbReference type="ARBA" id="ARBA00022833"/>
    </source>
</evidence>
<dbReference type="SMART" id="SM00849">
    <property type="entry name" value="Lactamase_B"/>
    <property type="match status" value="1"/>
</dbReference>
<dbReference type="Gene3D" id="3.60.15.10">
    <property type="entry name" value="Ribonuclease Z/Hydroxyacylglutathione hydrolase-like"/>
    <property type="match status" value="1"/>
</dbReference>
<evidence type="ECO:0000256" key="2">
    <source>
        <dbReference type="ARBA" id="ARBA00022723"/>
    </source>
</evidence>
<keyword evidence="7" id="KW-1185">Reference proteome</keyword>
<keyword evidence="4" id="KW-0862">Zinc</keyword>
<dbReference type="InterPro" id="IPR001279">
    <property type="entry name" value="Metallo-B-lactamas"/>
</dbReference>
<comment type="caution">
    <text evidence="6">The sequence shown here is derived from an EMBL/GenBank/DDBJ whole genome shotgun (WGS) entry which is preliminary data.</text>
</comment>
<dbReference type="EMBL" id="JAENIJ010000028">
    <property type="protein sequence ID" value="MBK1883804.1"/>
    <property type="molecule type" value="Genomic_DNA"/>
</dbReference>
<dbReference type="GO" id="GO:0046872">
    <property type="term" value="F:metal ion binding"/>
    <property type="evidence" value="ECO:0007669"/>
    <property type="project" value="UniProtKB-KW"/>
</dbReference>
<dbReference type="GO" id="GO:0016787">
    <property type="term" value="F:hydrolase activity"/>
    <property type="evidence" value="ECO:0007669"/>
    <property type="project" value="UniProtKB-KW"/>
</dbReference>
<dbReference type="SUPFAM" id="SSF56281">
    <property type="entry name" value="Metallo-hydrolase/oxidoreductase"/>
    <property type="match status" value="1"/>
</dbReference>
<dbReference type="InterPro" id="IPR036866">
    <property type="entry name" value="RibonucZ/Hydroxyglut_hydro"/>
</dbReference>
<dbReference type="InterPro" id="IPR051453">
    <property type="entry name" value="MBL_Glyoxalase_II"/>
</dbReference>
<organism evidence="6 7">
    <name type="scientific">Luteolibacter pohnpeiensis</name>
    <dbReference type="NCBI Taxonomy" id="454153"/>
    <lineage>
        <taxon>Bacteria</taxon>
        <taxon>Pseudomonadati</taxon>
        <taxon>Verrucomicrobiota</taxon>
        <taxon>Verrucomicrobiia</taxon>
        <taxon>Verrucomicrobiales</taxon>
        <taxon>Verrucomicrobiaceae</taxon>
        <taxon>Luteolibacter</taxon>
    </lineage>
</organism>
<evidence type="ECO:0000256" key="3">
    <source>
        <dbReference type="ARBA" id="ARBA00022801"/>
    </source>
</evidence>
<evidence type="ECO:0000259" key="5">
    <source>
        <dbReference type="SMART" id="SM00849"/>
    </source>
</evidence>
<keyword evidence="2" id="KW-0479">Metal-binding</keyword>
<dbReference type="PANTHER" id="PTHR46233">
    <property type="entry name" value="HYDROXYACYLGLUTATHIONE HYDROLASE GLOC"/>
    <property type="match status" value="1"/>
</dbReference>
<protein>
    <submittedName>
        <fullName evidence="6">MBL fold metallo-hydrolase</fullName>
    </submittedName>
</protein>
<dbReference type="AlphaFoldDB" id="A0A934VXS9"/>
<feature type="domain" description="Metallo-beta-lactamase" evidence="5">
    <location>
        <begin position="12"/>
        <end position="186"/>
    </location>
</feature>
<dbReference type="Proteomes" id="UP000603141">
    <property type="component" value="Unassembled WGS sequence"/>
</dbReference>
<comment type="cofactor">
    <cofactor evidence="1">
        <name>Zn(2+)</name>
        <dbReference type="ChEBI" id="CHEBI:29105"/>
    </cofactor>
</comment>
<dbReference type="Pfam" id="PF00753">
    <property type="entry name" value="Lactamase_B"/>
    <property type="match status" value="1"/>
</dbReference>
<dbReference type="RefSeq" id="WP_200272312.1">
    <property type="nucleotide sequence ID" value="NZ_JAENIJ010000028.1"/>
</dbReference>
<name>A0A934VXS9_9BACT</name>
<keyword evidence="3" id="KW-0378">Hydrolase</keyword>
<reference evidence="6" key="1">
    <citation type="submission" date="2021-01" db="EMBL/GenBank/DDBJ databases">
        <title>Modified the classification status of verrucomicrobia.</title>
        <authorList>
            <person name="Feng X."/>
        </authorList>
    </citation>
    <scope>NUCLEOTIDE SEQUENCE</scope>
    <source>
        <strain evidence="6">KCTC 22041</strain>
    </source>
</reference>
<dbReference type="PANTHER" id="PTHR46233:SF3">
    <property type="entry name" value="HYDROXYACYLGLUTATHIONE HYDROLASE GLOC"/>
    <property type="match status" value="1"/>
</dbReference>
<evidence type="ECO:0000313" key="7">
    <source>
        <dbReference type="Proteomes" id="UP000603141"/>
    </source>
</evidence>
<evidence type="ECO:0000256" key="1">
    <source>
        <dbReference type="ARBA" id="ARBA00001947"/>
    </source>
</evidence>
<sequence>MKITAYTGGFAQTNAYLVETPEGTFLIDAPEGVAAWLAGKNVQPEHVLLTHQHYDHVLDAAALQDAGAKLHAFSDYSQDLTLETLMRASGVPISVAPYSVDFKLDPADSPWSYAGVEISLTHLPGHSPDSVILHVPAEKIVFSGDTLFTGSIGRTDLPGGSQRILLDGIAKHLMVLPSETRVFPGHGPSSTIGAESASNPFLQ</sequence>
<proteinExistence type="predicted"/>
<evidence type="ECO:0000313" key="6">
    <source>
        <dbReference type="EMBL" id="MBK1883804.1"/>
    </source>
</evidence>